<gene>
    <name evidence="1" type="ORF">EV207_101132</name>
</gene>
<comment type="caution">
    <text evidence="1">The sequence shown here is derived from an EMBL/GenBank/DDBJ whole genome shotgun (WGS) entry which is preliminary data.</text>
</comment>
<protein>
    <submittedName>
        <fullName evidence="1">Uncharacterized protein</fullName>
    </submittedName>
</protein>
<evidence type="ECO:0000313" key="1">
    <source>
        <dbReference type="EMBL" id="TCP32154.1"/>
    </source>
</evidence>
<sequence length="66" mass="7478">MLTKGMTLTDPQEYEPREISTCDGCGFCIVEGDEMVDMGSVHLHDSFNCFKDYIYHDGIRKIAGQE</sequence>
<name>A0A4R2PCP9_9BACL</name>
<dbReference type="Proteomes" id="UP000295416">
    <property type="component" value="Unassembled WGS sequence"/>
</dbReference>
<dbReference type="AlphaFoldDB" id="A0A4R2PCP9"/>
<organism evidence="1 2">
    <name type="scientific">Scopulibacillus darangshiensis</name>
    <dbReference type="NCBI Taxonomy" id="442528"/>
    <lineage>
        <taxon>Bacteria</taxon>
        <taxon>Bacillati</taxon>
        <taxon>Bacillota</taxon>
        <taxon>Bacilli</taxon>
        <taxon>Bacillales</taxon>
        <taxon>Sporolactobacillaceae</taxon>
        <taxon>Scopulibacillus</taxon>
    </lineage>
</organism>
<proteinExistence type="predicted"/>
<dbReference type="RefSeq" id="WP_132742667.1">
    <property type="nucleotide sequence ID" value="NZ_SLXK01000001.1"/>
</dbReference>
<reference evidence="1 2" key="1">
    <citation type="submission" date="2019-03" db="EMBL/GenBank/DDBJ databases">
        <title>Genomic Encyclopedia of Type Strains, Phase IV (KMG-IV): sequencing the most valuable type-strain genomes for metagenomic binning, comparative biology and taxonomic classification.</title>
        <authorList>
            <person name="Goeker M."/>
        </authorList>
    </citation>
    <scope>NUCLEOTIDE SEQUENCE [LARGE SCALE GENOMIC DNA]</scope>
    <source>
        <strain evidence="1 2">DSM 19377</strain>
    </source>
</reference>
<accession>A0A4R2PCP9</accession>
<dbReference type="EMBL" id="SLXK01000001">
    <property type="protein sequence ID" value="TCP32154.1"/>
    <property type="molecule type" value="Genomic_DNA"/>
</dbReference>
<keyword evidence="2" id="KW-1185">Reference proteome</keyword>
<evidence type="ECO:0000313" key="2">
    <source>
        <dbReference type="Proteomes" id="UP000295416"/>
    </source>
</evidence>
<dbReference type="OrthoDB" id="2928188at2"/>